<evidence type="ECO:0008006" key="4">
    <source>
        <dbReference type="Google" id="ProtNLM"/>
    </source>
</evidence>
<evidence type="ECO:0000313" key="3">
    <source>
        <dbReference type="Proteomes" id="UP000025171"/>
    </source>
</evidence>
<dbReference type="AlphaFoldDB" id="A0A059FFK5"/>
<keyword evidence="3" id="KW-1185">Reference proteome</keyword>
<reference evidence="2 3" key="1">
    <citation type="journal article" date="2014" name="Antonie Van Leeuwenhoek">
        <title>Hyphomonas beringensis sp. nov. and Hyphomonas chukchiensis sp. nov., isolated from surface seawater of the Bering Sea and Chukchi Sea.</title>
        <authorList>
            <person name="Li C."/>
            <person name="Lai Q."/>
            <person name="Li G."/>
            <person name="Dong C."/>
            <person name="Wang J."/>
            <person name="Liao Y."/>
            <person name="Shao Z."/>
        </authorList>
    </citation>
    <scope>NUCLEOTIDE SEQUENCE [LARGE SCALE GENOMIC DNA]</scope>
    <source>
        <strain evidence="2 3">MHS-2</strain>
    </source>
</reference>
<dbReference type="EMBL" id="ARYK01000008">
    <property type="protein sequence ID" value="KCZ89399.1"/>
    <property type="molecule type" value="Genomic_DNA"/>
</dbReference>
<gene>
    <name evidence="2" type="ORF">HJO_14312</name>
</gene>
<protein>
    <recommendedName>
        <fullName evidence="4">Lipoprotein</fullName>
    </recommendedName>
</protein>
<dbReference type="eggNOG" id="ENOG5032HHQ">
    <property type="taxonomic scope" value="Bacteria"/>
</dbReference>
<proteinExistence type="predicted"/>
<dbReference type="RefSeq" id="WP_035618148.1">
    <property type="nucleotide sequence ID" value="NZ_ARYK01000008.1"/>
</dbReference>
<organism evidence="2 3">
    <name type="scientific">Hyphomonas johnsonii MHS-2</name>
    <dbReference type="NCBI Taxonomy" id="1280950"/>
    <lineage>
        <taxon>Bacteria</taxon>
        <taxon>Pseudomonadati</taxon>
        <taxon>Pseudomonadota</taxon>
        <taxon>Alphaproteobacteria</taxon>
        <taxon>Hyphomonadales</taxon>
        <taxon>Hyphomonadaceae</taxon>
        <taxon>Hyphomonas</taxon>
    </lineage>
</organism>
<evidence type="ECO:0000256" key="1">
    <source>
        <dbReference type="SAM" id="SignalP"/>
    </source>
</evidence>
<feature type="chain" id="PRO_5001577324" description="Lipoprotein" evidence="1">
    <location>
        <begin position="28"/>
        <end position="130"/>
    </location>
</feature>
<dbReference type="OrthoDB" id="7620204at2"/>
<name>A0A059FFK5_9PROT</name>
<comment type="caution">
    <text evidence="2">The sequence shown here is derived from an EMBL/GenBank/DDBJ whole genome shotgun (WGS) entry which is preliminary data.</text>
</comment>
<dbReference type="Proteomes" id="UP000025171">
    <property type="component" value="Unassembled WGS sequence"/>
</dbReference>
<keyword evidence="1" id="KW-0732">Signal</keyword>
<evidence type="ECO:0000313" key="2">
    <source>
        <dbReference type="EMBL" id="KCZ89399.1"/>
    </source>
</evidence>
<sequence>MIKSLKHTAIIGAMTAGAALAIAPANAQLGLGVGVGVDTNVDVGVGVKQSTPEPRRAYVHDGYESGHWHSRHEMHRSHRWDARYNGYDCYQAFRYDWEDGERVRYDTTFCYDDRDRRFEHREARVVVRID</sequence>
<dbReference type="STRING" id="1280950.HJO_14312"/>
<accession>A0A059FFK5</accession>
<feature type="signal peptide" evidence="1">
    <location>
        <begin position="1"/>
        <end position="27"/>
    </location>
</feature>
<dbReference type="PATRIC" id="fig|1280950.3.peg.2875"/>